<evidence type="ECO:0000256" key="8">
    <source>
        <dbReference type="ARBA" id="ARBA00023239"/>
    </source>
</evidence>
<sequence>MHSLIDGILEASRARGPAATELWPAEERRDLVASAAEAKRNGLIPIIAEIKPKALGRTLAQEEVAAYARAYAQYGACAISVLTEPTHFKGSIENVRTARRAGLPVLRKDFIFSEVQLSEVQADLVLLIAALDIDLDRFVAAARDLGLEPLVEVHSEKEMKRALETEARIIGINNRNLKTLEVDLETFERLAPRARDAGVFLVAESGVHSPEDAVRMVRAGADALLVGTELMAGPERLGELNRL</sequence>
<reference evidence="10" key="1">
    <citation type="journal article" date="2015" name="Proc. Natl. Acad. Sci. U.S.A.">
        <title>Networks of energetic and metabolic interactions define dynamics in microbial communities.</title>
        <authorList>
            <person name="Embree M."/>
            <person name="Liu J.K."/>
            <person name="Al-Bassam M.M."/>
            <person name="Zengler K."/>
        </authorList>
    </citation>
    <scope>NUCLEOTIDE SEQUENCE</scope>
</reference>
<evidence type="ECO:0000256" key="3">
    <source>
        <dbReference type="ARBA" id="ARBA00012362"/>
    </source>
</evidence>
<dbReference type="GO" id="GO:0004640">
    <property type="term" value="F:phosphoribosylanthranilate isomerase activity"/>
    <property type="evidence" value="ECO:0007669"/>
    <property type="project" value="TreeGrafter"/>
</dbReference>
<comment type="catalytic activity">
    <reaction evidence="1">
        <text>1-(2-carboxyphenylamino)-1-deoxy-D-ribulose 5-phosphate + H(+) = (1S,2R)-1-C-(indol-3-yl)glycerol 3-phosphate + CO2 + H2O</text>
        <dbReference type="Rhea" id="RHEA:23476"/>
        <dbReference type="ChEBI" id="CHEBI:15377"/>
        <dbReference type="ChEBI" id="CHEBI:15378"/>
        <dbReference type="ChEBI" id="CHEBI:16526"/>
        <dbReference type="ChEBI" id="CHEBI:58613"/>
        <dbReference type="ChEBI" id="CHEBI:58866"/>
        <dbReference type="EC" id="4.1.1.48"/>
    </reaction>
</comment>
<evidence type="ECO:0000256" key="5">
    <source>
        <dbReference type="ARBA" id="ARBA00022793"/>
    </source>
</evidence>
<dbReference type="GO" id="GO:0004425">
    <property type="term" value="F:indole-3-glycerol-phosphate synthase activity"/>
    <property type="evidence" value="ECO:0007669"/>
    <property type="project" value="UniProtKB-EC"/>
</dbReference>
<evidence type="ECO:0000259" key="9">
    <source>
        <dbReference type="Pfam" id="PF00218"/>
    </source>
</evidence>
<evidence type="ECO:0000256" key="4">
    <source>
        <dbReference type="ARBA" id="ARBA00022605"/>
    </source>
</evidence>
<proteinExistence type="predicted"/>
<evidence type="ECO:0000256" key="2">
    <source>
        <dbReference type="ARBA" id="ARBA00004696"/>
    </source>
</evidence>
<dbReference type="InterPro" id="IPR013785">
    <property type="entry name" value="Aldolase_TIM"/>
</dbReference>
<keyword evidence="4" id="KW-0028">Amino-acid biosynthesis</keyword>
<dbReference type="InterPro" id="IPR045186">
    <property type="entry name" value="Indole-3-glycerol_P_synth"/>
</dbReference>
<comment type="pathway">
    <text evidence="2">Amino-acid biosynthesis; L-tryptophan biosynthesis; L-tryptophan from chorismate: step 4/5.</text>
</comment>
<feature type="domain" description="Indole-3-glycerol phosphate synthase" evidence="9">
    <location>
        <begin position="27"/>
        <end position="235"/>
    </location>
</feature>
<dbReference type="Pfam" id="PF00218">
    <property type="entry name" value="IGPS"/>
    <property type="match status" value="1"/>
</dbReference>
<name>A0A0W8FD93_9ZZZZ</name>
<dbReference type="UniPathway" id="UPA00035">
    <property type="reaction ID" value="UER00043"/>
</dbReference>
<evidence type="ECO:0000256" key="1">
    <source>
        <dbReference type="ARBA" id="ARBA00001633"/>
    </source>
</evidence>
<keyword evidence="6" id="KW-0822">Tryptophan biosynthesis</keyword>
<dbReference type="CDD" id="cd00331">
    <property type="entry name" value="IGPS"/>
    <property type="match status" value="1"/>
</dbReference>
<protein>
    <recommendedName>
        <fullName evidence="3">indole-3-glycerol-phosphate synthase</fullName>
        <ecNumber evidence="3">4.1.1.48</ecNumber>
    </recommendedName>
</protein>
<gene>
    <name evidence="10" type="ORF">ASZ90_011976</name>
</gene>
<dbReference type="Gene3D" id="3.20.20.70">
    <property type="entry name" value="Aldolase class I"/>
    <property type="match status" value="1"/>
</dbReference>
<dbReference type="GO" id="GO:0000162">
    <property type="term" value="P:L-tryptophan biosynthetic process"/>
    <property type="evidence" value="ECO:0007669"/>
    <property type="project" value="UniProtKB-UniPathway"/>
</dbReference>
<dbReference type="EC" id="4.1.1.48" evidence="3"/>
<dbReference type="PANTHER" id="PTHR22854">
    <property type="entry name" value="TRYPTOPHAN BIOSYNTHESIS PROTEIN"/>
    <property type="match status" value="1"/>
</dbReference>
<organism evidence="10">
    <name type="scientific">hydrocarbon metagenome</name>
    <dbReference type="NCBI Taxonomy" id="938273"/>
    <lineage>
        <taxon>unclassified sequences</taxon>
        <taxon>metagenomes</taxon>
        <taxon>ecological metagenomes</taxon>
    </lineage>
</organism>
<evidence type="ECO:0000313" key="10">
    <source>
        <dbReference type="EMBL" id="KUG18323.1"/>
    </source>
</evidence>
<dbReference type="PANTHER" id="PTHR22854:SF2">
    <property type="entry name" value="INDOLE-3-GLYCEROL-PHOSPHATE SYNTHASE"/>
    <property type="match status" value="1"/>
</dbReference>
<dbReference type="InterPro" id="IPR011060">
    <property type="entry name" value="RibuloseP-bd_barrel"/>
</dbReference>
<comment type="caution">
    <text evidence="10">The sequence shown here is derived from an EMBL/GenBank/DDBJ whole genome shotgun (WGS) entry which is preliminary data.</text>
</comment>
<accession>A0A0W8FD93</accession>
<dbReference type="AlphaFoldDB" id="A0A0W8FD93"/>
<evidence type="ECO:0000256" key="6">
    <source>
        <dbReference type="ARBA" id="ARBA00022822"/>
    </source>
</evidence>
<evidence type="ECO:0000256" key="7">
    <source>
        <dbReference type="ARBA" id="ARBA00023141"/>
    </source>
</evidence>
<keyword evidence="8 10" id="KW-0456">Lyase</keyword>
<dbReference type="SUPFAM" id="SSF51366">
    <property type="entry name" value="Ribulose-phoshate binding barrel"/>
    <property type="match status" value="1"/>
</dbReference>
<keyword evidence="7" id="KW-0057">Aromatic amino acid biosynthesis</keyword>
<dbReference type="InterPro" id="IPR013798">
    <property type="entry name" value="Indole-3-glycerol_P_synth_dom"/>
</dbReference>
<keyword evidence="5" id="KW-0210">Decarboxylase</keyword>
<dbReference type="EMBL" id="LNQE01001388">
    <property type="protein sequence ID" value="KUG18323.1"/>
    <property type="molecule type" value="Genomic_DNA"/>
</dbReference>